<evidence type="ECO:0000256" key="4">
    <source>
        <dbReference type="HAMAP-Rule" id="MF_00688"/>
    </source>
</evidence>
<keyword evidence="3 4" id="KW-0012">Acyltransferase</keyword>
<comment type="subcellular location">
    <subcellularLocation>
        <location evidence="4">Cytoplasm</location>
    </subcellularLocation>
</comment>
<gene>
    <name evidence="4 5" type="primary">aat</name>
    <name evidence="5" type="ORF">ACFSQ0_10515</name>
</gene>
<reference evidence="6" key="1">
    <citation type="journal article" date="2019" name="Int. J. Syst. Evol. Microbiol.">
        <title>The Global Catalogue of Microorganisms (GCM) 10K type strain sequencing project: providing services to taxonomists for standard genome sequencing and annotation.</title>
        <authorList>
            <consortium name="The Broad Institute Genomics Platform"/>
            <consortium name="The Broad Institute Genome Sequencing Center for Infectious Disease"/>
            <person name="Wu L."/>
            <person name="Ma J."/>
        </authorList>
    </citation>
    <scope>NUCLEOTIDE SEQUENCE [LARGE SCALE GENOMIC DNA]</scope>
    <source>
        <strain evidence="6">KCTC 42255</strain>
    </source>
</reference>
<comment type="catalytic activity">
    <reaction evidence="4">
        <text>N-terminal L-arginyl-[protein] + L-leucyl-tRNA(Leu) = N-terminal L-leucyl-L-arginyl-[protein] + tRNA(Leu) + H(+)</text>
        <dbReference type="Rhea" id="RHEA:50416"/>
        <dbReference type="Rhea" id="RHEA-COMP:9613"/>
        <dbReference type="Rhea" id="RHEA-COMP:9622"/>
        <dbReference type="Rhea" id="RHEA-COMP:12672"/>
        <dbReference type="Rhea" id="RHEA-COMP:12673"/>
        <dbReference type="ChEBI" id="CHEBI:15378"/>
        <dbReference type="ChEBI" id="CHEBI:64719"/>
        <dbReference type="ChEBI" id="CHEBI:78442"/>
        <dbReference type="ChEBI" id="CHEBI:78494"/>
        <dbReference type="ChEBI" id="CHEBI:133044"/>
        <dbReference type="EC" id="2.3.2.6"/>
    </reaction>
</comment>
<evidence type="ECO:0000313" key="6">
    <source>
        <dbReference type="Proteomes" id="UP001597357"/>
    </source>
</evidence>
<comment type="function">
    <text evidence="4">Functions in the N-end rule pathway of protein degradation where it conjugates Leu, Phe and, less efficiently, Met from aminoacyl-tRNAs to the N-termini of proteins containing an N-terminal arginine or lysine.</text>
</comment>
<comment type="catalytic activity">
    <reaction evidence="4">
        <text>N-terminal L-lysyl-[protein] + L-leucyl-tRNA(Leu) = N-terminal L-leucyl-L-lysyl-[protein] + tRNA(Leu) + H(+)</text>
        <dbReference type="Rhea" id="RHEA:12340"/>
        <dbReference type="Rhea" id="RHEA-COMP:9613"/>
        <dbReference type="Rhea" id="RHEA-COMP:9622"/>
        <dbReference type="Rhea" id="RHEA-COMP:12670"/>
        <dbReference type="Rhea" id="RHEA-COMP:12671"/>
        <dbReference type="ChEBI" id="CHEBI:15378"/>
        <dbReference type="ChEBI" id="CHEBI:65249"/>
        <dbReference type="ChEBI" id="CHEBI:78442"/>
        <dbReference type="ChEBI" id="CHEBI:78494"/>
        <dbReference type="ChEBI" id="CHEBI:133043"/>
        <dbReference type="EC" id="2.3.2.6"/>
    </reaction>
</comment>
<dbReference type="EMBL" id="JBHULZ010000041">
    <property type="protein sequence ID" value="MFD2698426.1"/>
    <property type="molecule type" value="Genomic_DNA"/>
</dbReference>
<dbReference type="Gene3D" id="3.40.630.70">
    <property type="entry name" value="Leucyl/phenylalanyl-tRNA-protein transferase, C-terminal domain"/>
    <property type="match status" value="1"/>
</dbReference>
<keyword evidence="6" id="KW-1185">Reference proteome</keyword>
<dbReference type="Gene3D" id="3.30.70.3550">
    <property type="entry name" value="Leucyl/phenylalanyl-tRNA-protein transferase, N-terminal domain"/>
    <property type="match status" value="1"/>
</dbReference>
<dbReference type="Pfam" id="PF03588">
    <property type="entry name" value="Leu_Phe_trans"/>
    <property type="match status" value="1"/>
</dbReference>
<organism evidence="5 6">
    <name type="scientific">Mesonia sediminis</name>
    <dbReference type="NCBI Taxonomy" id="1703946"/>
    <lineage>
        <taxon>Bacteria</taxon>
        <taxon>Pseudomonadati</taxon>
        <taxon>Bacteroidota</taxon>
        <taxon>Flavobacteriia</taxon>
        <taxon>Flavobacteriales</taxon>
        <taxon>Flavobacteriaceae</taxon>
        <taxon>Mesonia</taxon>
    </lineage>
</organism>
<dbReference type="GO" id="GO:0008914">
    <property type="term" value="F:leucyl-tRNA--protein transferase activity"/>
    <property type="evidence" value="ECO:0007669"/>
    <property type="project" value="UniProtKB-EC"/>
</dbReference>
<accession>A0ABW5SF45</accession>
<sequence>MTIPFLDTKQEFPHPNTSNELGLVAYGGDLIPERVLRAYKKGIFPWYENDQPVLWWSPNPRMVLFPKKLKVSKSMRKLLDRKTFKVTFNQHFEQVIQACAQVKRPGQNGTWITKDIINTYTQLHQQGFAYSVEVWQNERLVGGLYGIWLKPQGVFCGESMFSLVSNASKFAFITWVQFLERQKVSLIDCQVHTNHLASLGAEEIEREAFLSYL</sequence>
<comment type="catalytic activity">
    <reaction evidence="4">
        <text>L-phenylalanyl-tRNA(Phe) + an N-terminal L-alpha-aminoacyl-[protein] = an N-terminal L-phenylalanyl-L-alpha-aminoacyl-[protein] + tRNA(Phe)</text>
        <dbReference type="Rhea" id="RHEA:43632"/>
        <dbReference type="Rhea" id="RHEA-COMP:9668"/>
        <dbReference type="Rhea" id="RHEA-COMP:9699"/>
        <dbReference type="Rhea" id="RHEA-COMP:10636"/>
        <dbReference type="Rhea" id="RHEA-COMP:10637"/>
        <dbReference type="ChEBI" id="CHEBI:78442"/>
        <dbReference type="ChEBI" id="CHEBI:78531"/>
        <dbReference type="ChEBI" id="CHEBI:78597"/>
        <dbReference type="ChEBI" id="CHEBI:83561"/>
        <dbReference type="EC" id="2.3.2.6"/>
    </reaction>
</comment>
<dbReference type="InterPro" id="IPR004616">
    <property type="entry name" value="Leu/Phe-tRNA_Trfase"/>
</dbReference>
<name>A0ABW5SF45_9FLAO</name>
<evidence type="ECO:0000256" key="3">
    <source>
        <dbReference type="ARBA" id="ARBA00023315"/>
    </source>
</evidence>
<dbReference type="PANTHER" id="PTHR30098">
    <property type="entry name" value="LEUCYL/PHENYLALANYL-TRNA--PROTEIN TRANSFERASE"/>
    <property type="match status" value="1"/>
</dbReference>
<dbReference type="NCBIfam" id="TIGR00667">
    <property type="entry name" value="aat"/>
    <property type="match status" value="1"/>
</dbReference>
<dbReference type="InterPro" id="IPR042203">
    <property type="entry name" value="Leu/Phe-tRNA_Trfase_C"/>
</dbReference>
<dbReference type="RefSeq" id="WP_379047962.1">
    <property type="nucleotide sequence ID" value="NZ_JBHULZ010000041.1"/>
</dbReference>
<evidence type="ECO:0000256" key="1">
    <source>
        <dbReference type="ARBA" id="ARBA00022490"/>
    </source>
</evidence>
<dbReference type="SUPFAM" id="SSF55729">
    <property type="entry name" value="Acyl-CoA N-acyltransferases (Nat)"/>
    <property type="match status" value="1"/>
</dbReference>
<keyword evidence="2 4" id="KW-0808">Transferase</keyword>
<dbReference type="InterPro" id="IPR042221">
    <property type="entry name" value="Leu/Phe-tRNA_Trfase_N"/>
</dbReference>
<dbReference type="Proteomes" id="UP001597357">
    <property type="component" value="Unassembled WGS sequence"/>
</dbReference>
<comment type="caution">
    <text evidence="5">The sequence shown here is derived from an EMBL/GenBank/DDBJ whole genome shotgun (WGS) entry which is preliminary data.</text>
</comment>
<proteinExistence type="inferred from homology"/>
<evidence type="ECO:0000313" key="5">
    <source>
        <dbReference type="EMBL" id="MFD2698426.1"/>
    </source>
</evidence>
<dbReference type="PANTHER" id="PTHR30098:SF2">
    <property type="entry name" value="LEUCYL_PHENYLALANYL-TRNA--PROTEIN TRANSFERASE"/>
    <property type="match status" value="1"/>
</dbReference>
<evidence type="ECO:0000256" key="2">
    <source>
        <dbReference type="ARBA" id="ARBA00022679"/>
    </source>
</evidence>
<protein>
    <recommendedName>
        <fullName evidence="4">Leucyl/phenylalanyl-tRNA--protein transferase</fullName>
        <ecNumber evidence="4">2.3.2.6</ecNumber>
    </recommendedName>
    <alternativeName>
        <fullName evidence="4">L/F-transferase</fullName>
    </alternativeName>
    <alternativeName>
        <fullName evidence="4">Leucyltransferase</fullName>
    </alternativeName>
    <alternativeName>
        <fullName evidence="4">Phenyalanyltransferase</fullName>
    </alternativeName>
</protein>
<dbReference type="InterPro" id="IPR016181">
    <property type="entry name" value="Acyl_CoA_acyltransferase"/>
</dbReference>
<keyword evidence="1 4" id="KW-0963">Cytoplasm</keyword>
<dbReference type="EC" id="2.3.2.6" evidence="4"/>
<dbReference type="HAMAP" id="MF_00688">
    <property type="entry name" value="Leu_Phe_trans"/>
    <property type="match status" value="1"/>
</dbReference>
<comment type="similarity">
    <text evidence="4">Belongs to the L/F-transferase family.</text>
</comment>